<dbReference type="InterPro" id="IPR008266">
    <property type="entry name" value="Tyr_kinase_AS"/>
</dbReference>
<dbReference type="PROSITE" id="PS00107">
    <property type="entry name" value="PROTEIN_KINASE_ATP"/>
    <property type="match status" value="1"/>
</dbReference>
<proteinExistence type="predicted"/>
<feature type="domain" description="Ig-like" evidence="14">
    <location>
        <begin position="513"/>
        <end position="602"/>
    </location>
</feature>
<evidence type="ECO:0000313" key="16">
    <source>
        <dbReference type="Proteomes" id="UP001159405"/>
    </source>
</evidence>
<feature type="domain" description="Ig-like" evidence="14">
    <location>
        <begin position="718"/>
        <end position="808"/>
    </location>
</feature>
<dbReference type="InterPro" id="IPR036179">
    <property type="entry name" value="Ig-like_dom_sf"/>
</dbReference>
<feature type="transmembrane region" description="Helical" evidence="12">
    <location>
        <begin position="832"/>
        <end position="854"/>
    </location>
</feature>
<dbReference type="InterPro" id="IPR000719">
    <property type="entry name" value="Prot_kinase_dom"/>
</dbReference>
<dbReference type="Pfam" id="PF07714">
    <property type="entry name" value="PK_Tyr_Ser-Thr"/>
    <property type="match status" value="1"/>
</dbReference>
<dbReference type="Gene3D" id="3.30.200.20">
    <property type="entry name" value="Phosphorylase Kinase, domain 1"/>
    <property type="match status" value="1"/>
</dbReference>
<dbReference type="InterPro" id="IPR001245">
    <property type="entry name" value="Ser-Thr/Tyr_kinase_cat_dom"/>
</dbReference>
<feature type="domain" description="Ig-like" evidence="14">
    <location>
        <begin position="141"/>
        <end position="232"/>
    </location>
</feature>
<dbReference type="EMBL" id="CALNXK010000159">
    <property type="protein sequence ID" value="CAH3170875.1"/>
    <property type="molecule type" value="Genomic_DNA"/>
</dbReference>
<comment type="caution">
    <text evidence="15">The sequence shown here is derived from an EMBL/GenBank/DDBJ whole genome shotgun (WGS) entry which is preliminary data.</text>
</comment>
<feature type="domain" description="Ig-like" evidence="14">
    <location>
        <begin position="625"/>
        <end position="713"/>
    </location>
</feature>
<dbReference type="Gene3D" id="1.10.510.10">
    <property type="entry name" value="Transferase(Phosphotransferase) domain 1"/>
    <property type="match status" value="1"/>
</dbReference>
<evidence type="ECO:0000256" key="9">
    <source>
        <dbReference type="ARBA" id="ARBA00023319"/>
    </source>
</evidence>
<dbReference type="PROSITE" id="PS00109">
    <property type="entry name" value="PROTEIN_KINASE_TYR"/>
    <property type="match status" value="1"/>
</dbReference>
<dbReference type="SMART" id="SM00219">
    <property type="entry name" value="TyrKc"/>
    <property type="match status" value="1"/>
</dbReference>
<feature type="domain" description="Protein kinase" evidence="13">
    <location>
        <begin position="945"/>
        <end position="1191"/>
    </location>
</feature>
<dbReference type="InterPro" id="IPR017441">
    <property type="entry name" value="Protein_kinase_ATP_BS"/>
</dbReference>
<keyword evidence="11" id="KW-0067">ATP-binding</keyword>
<keyword evidence="4 12" id="KW-1133">Transmembrane helix</keyword>
<dbReference type="InterPro" id="IPR003599">
    <property type="entry name" value="Ig_sub"/>
</dbReference>
<feature type="domain" description="Ig-like" evidence="14">
    <location>
        <begin position="419"/>
        <end position="494"/>
    </location>
</feature>
<evidence type="ECO:0000256" key="11">
    <source>
        <dbReference type="PROSITE-ProRule" id="PRU10141"/>
    </source>
</evidence>
<dbReference type="Pfam" id="PF13927">
    <property type="entry name" value="Ig_3"/>
    <property type="match status" value="5"/>
</dbReference>
<dbReference type="InterPro" id="IPR011009">
    <property type="entry name" value="Kinase-like_dom_sf"/>
</dbReference>
<dbReference type="InterPro" id="IPR013098">
    <property type="entry name" value="Ig_I-set"/>
</dbReference>
<evidence type="ECO:0000256" key="12">
    <source>
        <dbReference type="SAM" id="Phobius"/>
    </source>
</evidence>
<keyword evidence="6" id="KW-1015">Disulfide bond</keyword>
<organism evidence="15 16">
    <name type="scientific">Porites lobata</name>
    <dbReference type="NCBI Taxonomy" id="104759"/>
    <lineage>
        <taxon>Eukaryota</taxon>
        <taxon>Metazoa</taxon>
        <taxon>Cnidaria</taxon>
        <taxon>Anthozoa</taxon>
        <taxon>Hexacorallia</taxon>
        <taxon>Scleractinia</taxon>
        <taxon>Fungiina</taxon>
        <taxon>Poritidae</taxon>
        <taxon>Porites</taxon>
    </lineage>
</organism>
<keyword evidence="16" id="KW-1185">Reference proteome</keyword>
<keyword evidence="3 12" id="KW-0812">Transmembrane</keyword>
<dbReference type="PRINTS" id="PR00109">
    <property type="entry name" value="TYRKINASE"/>
</dbReference>
<keyword evidence="5 12" id="KW-0472">Membrane</keyword>
<dbReference type="InterPro" id="IPR020635">
    <property type="entry name" value="Tyr_kinase_cat_dom"/>
</dbReference>
<keyword evidence="11" id="KW-0547">Nucleotide-binding</keyword>
<dbReference type="CDD" id="cd00192">
    <property type="entry name" value="PTKc"/>
    <property type="match status" value="1"/>
</dbReference>
<comment type="catalytic activity">
    <reaction evidence="10">
        <text>L-tyrosyl-[protein] + ATP = O-phospho-L-tyrosyl-[protein] + ADP + H(+)</text>
        <dbReference type="Rhea" id="RHEA:10596"/>
        <dbReference type="Rhea" id="RHEA-COMP:10136"/>
        <dbReference type="Rhea" id="RHEA-COMP:20101"/>
        <dbReference type="ChEBI" id="CHEBI:15378"/>
        <dbReference type="ChEBI" id="CHEBI:30616"/>
        <dbReference type="ChEBI" id="CHEBI:46858"/>
        <dbReference type="ChEBI" id="CHEBI:61978"/>
        <dbReference type="ChEBI" id="CHEBI:456216"/>
        <dbReference type="EC" id="2.7.10.1"/>
    </reaction>
</comment>
<evidence type="ECO:0000256" key="3">
    <source>
        <dbReference type="ARBA" id="ARBA00022692"/>
    </source>
</evidence>
<evidence type="ECO:0000313" key="15">
    <source>
        <dbReference type="EMBL" id="CAH3170875.1"/>
    </source>
</evidence>
<keyword evidence="7" id="KW-0675">Receptor</keyword>
<name>A0ABN8QVR1_9CNID</name>
<dbReference type="InterPro" id="IPR013783">
    <property type="entry name" value="Ig-like_fold"/>
</dbReference>
<evidence type="ECO:0000256" key="7">
    <source>
        <dbReference type="ARBA" id="ARBA00023170"/>
    </source>
</evidence>
<dbReference type="PROSITE" id="PS50835">
    <property type="entry name" value="IG_LIKE"/>
    <property type="match status" value="8"/>
</dbReference>
<dbReference type="SUPFAM" id="SSF56112">
    <property type="entry name" value="Protein kinase-like (PK-like)"/>
    <property type="match status" value="1"/>
</dbReference>
<evidence type="ECO:0000259" key="14">
    <source>
        <dbReference type="PROSITE" id="PS50835"/>
    </source>
</evidence>
<dbReference type="InterPro" id="IPR007110">
    <property type="entry name" value="Ig-like_dom"/>
</dbReference>
<dbReference type="PANTHER" id="PTHR24416:SF622">
    <property type="entry name" value="PROTEIN KINASE DOMAIN-CONTAINING PROTEIN"/>
    <property type="match status" value="1"/>
</dbReference>
<evidence type="ECO:0000256" key="8">
    <source>
        <dbReference type="ARBA" id="ARBA00023180"/>
    </source>
</evidence>
<dbReference type="EC" id="2.7.10.1" evidence="2"/>
<dbReference type="Proteomes" id="UP001159405">
    <property type="component" value="Unassembled WGS sequence"/>
</dbReference>
<dbReference type="SMART" id="SM00408">
    <property type="entry name" value="IGc2"/>
    <property type="match status" value="7"/>
</dbReference>
<dbReference type="Pfam" id="PF07679">
    <property type="entry name" value="I-set"/>
    <property type="match status" value="1"/>
</dbReference>
<evidence type="ECO:0000256" key="10">
    <source>
        <dbReference type="ARBA" id="ARBA00051243"/>
    </source>
</evidence>
<dbReference type="InterPro" id="IPR003598">
    <property type="entry name" value="Ig_sub2"/>
</dbReference>
<evidence type="ECO:0000256" key="1">
    <source>
        <dbReference type="ARBA" id="ARBA00004167"/>
    </source>
</evidence>
<evidence type="ECO:0000256" key="5">
    <source>
        <dbReference type="ARBA" id="ARBA00023136"/>
    </source>
</evidence>
<evidence type="ECO:0000256" key="2">
    <source>
        <dbReference type="ARBA" id="ARBA00011902"/>
    </source>
</evidence>
<feature type="domain" description="Ig-like" evidence="14">
    <location>
        <begin position="331"/>
        <end position="418"/>
    </location>
</feature>
<dbReference type="Gene3D" id="2.60.40.10">
    <property type="entry name" value="Immunoglobulins"/>
    <property type="match status" value="8"/>
</dbReference>
<dbReference type="PANTHER" id="PTHR24416">
    <property type="entry name" value="TYROSINE-PROTEIN KINASE RECEPTOR"/>
    <property type="match status" value="1"/>
</dbReference>
<protein>
    <recommendedName>
        <fullName evidence="2">receptor protein-tyrosine kinase</fullName>
        <ecNumber evidence="2">2.7.10.1</ecNumber>
    </recommendedName>
</protein>
<feature type="binding site" evidence="11">
    <location>
        <position position="977"/>
    </location>
    <ligand>
        <name>ATP</name>
        <dbReference type="ChEBI" id="CHEBI:30616"/>
    </ligand>
</feature>
<sequence length="1191" mass="131430">MHSLIQLLTVSSAPTLTINTLPEEEVLPIGSNVTVTCTSNTSKDGIADPIYDMPYWMQIDFGQDSRLIMIKSCGGRRSDREQSKVCSYVIHNASRSDSVQMLISSGGKASMTCKASGFPIPLITWFKDGIPFSSVIFPPVPTISTHPKNVFVSFKENITLVSFACKATGSPPPVVTWLKNNFTQANATVVETDGMSWLILLLVKNDENSLNKYNCFARNLVGKAYSNEATVIKTQTSFPDKALSSLSIAIRQVSLPPLHGEHVIFACAVEGSSAPSIIWLRNGLKVVDNKAQTYQGRESTISELHILNVQEHHAGNYTCKAANAMGNPVSPTFSLDLPRQVTVPSTSKFNLTCQASGIPLPTITWFKNGSPLLHSPISTVKGHSLLRYESIKREDKGDYWCEASNFAGWKRSSTATLTGKYYHFSLKCAAEGFPPPVIIWLRNNSTVVNDSVTSNGSVSTLNLVLRTIKEENPTYMCVATNAMGRSYSSEAALTFAEIPTTKSLSTLKVSSAPTLTINTLPEEDVLPIGSNVTVTCTSNTSKDGISDPIYDMPYWMQIYFGHDSRLITIKSCGGRRSDREQSKVCSYVIHNASRSDSGNYSCWTRNSWKCTMGYIQLDFKDPVSPTFSLDLPRQVTVPSTSKFNLTCQASGIPLPTITWFKNGSLPLLHSSISTIKGHSLLRFESIKREDRGEYWCEASNFAGWKRSSTATLAVLWKPFFTMHPQDSTVKLQSGTAVVALKCAAEGFPPPVIIWLRNNSTVVNDSVTSNGSVSTLNLVLHTIKEENPNYLCVATNTMGRTYSSEAALTFAEIPTPKSLSTLKASADDAMSQLLWPSIIVGIVAVLVVVMIIIVLKQKWWMRANSQRNLELVKTQQEFIELKIRNDPEFINQLRSSESTGTISTVSTQESTLSTTDGQEEAIDNELYLQDMDTENRNWEIPRNRLVITEEKLGVGEFGIVTKGVYLRTDGNKLPVAVKRLKENADQQERIALIRELAILIHVGRHPNIVSLVGACTFEEPLCVVVELVSGGSLDKILRSSHVQPERDLPTYSNIWSRLTERELLKIALDVANGMKHLESKKCVHRDLASRNVLVGGGLVAKVADFGMSRDISRDGHYIKTTQGRIPWLWMSIEALKGISTIKGDVWSFGVVLWEIVTLGELPYRGVTGLVELHELLLEGARLEKPAHCSEEL</sequence>
<dbReference type="SUPFAM" id="SSF48726">
    <property type="entry name" value="Immunoglobulin"/>
    <property type="match status" value="7"/>
</dbReference>
<dbReference type="SMART" id="SM00409">
    <property type="entry name" value="IG"/>
    <property type="match status" value="6"/>
</dbReference>
<keyword evidence="9" id="KW-0393">Immunoglobulin domain</keyword>
<feature type="domain" description="Ig-like" evidence="14">
    <location>
        <begin position="103"/>
        <end position="129"/>
    </location>
</feature>
<evidence type="ECO:0000259" key="13">
    <source>
        <dbReference type="PROSITE" id="PS50011"/>
    </source>
</evidence>
<gene>
    <name evidence="15" type="ORF">PLOB_00011027</name>
</gene>
<dbReference type="InterPro" id="IPR050122">
    <property type="entry name" value="RTK"/>
</dbReference>
<accession>A0ABN8QVR1</accession>
<reference evidence="15 16" key="1">
    <citation type="submission" date="2022-05" db="EMBL/GenBank/DDBJ databases">
        <authorList>
            <consortium name="Genoscope - CEA"/>
            <person name="William W."/>
        </authorList>
    </citation>
    <scope>NUCLEOTIDE SEQUENCE [LARGE SCALE GENOMIC DNA]</scope>
</reference>
<dbReference type="CDD" id="cd00096">
    <property type="entry name" value="Ig"/>
    <property type="match status" value="3"/>
</dbReference>
<evidence type="ECO:0000256" key="4">
    <source>
        <dbReference type="ARBA" id="ARBA00022989"/>
    </source>
</evidence>
<dbReference type="PROSITE" id="PS50011">
    <property type="entry name" value="PROTEIN_KINASE_DOM"/>
    <property type="match status" value="1"/>
</dbReference>
<keyword evidence="8" id="KW-0325">Glycoprotein</keyword>
<comment type="subcellular location">
    <subcellularLocation>
        <location evidence="1">Membrane</location>
        <topology evidence="1">Single-pass membrane protein</topology>
    </subcellularLocation>
</comment>
<evidence type="ECO:0000256" key="6">
    <source>
        <dbReference type="ARBA" id="ARBA00023157"/>
    </source>
</evidence>
<feature type="domain" description="Ig-like" evidence="14">
    <location>
        <begin position="239"/>
        <end position="330"/>
    </location>
</feature>